<organism evidence="2 3">
    <name type="scientific">Saccharopolyspora phatthalungensis</name>
    <dbReference type="NCBI Taxonomy" id="664693"/>
    <lineage>
        <taxon>Bacteria</taxon>
        <taxon>Bacillati</taxon>
        <taxon>Actinomycetota</taxon>
        <taxon>Actinomycetes</taxon>
        <taxon>Pseudonocardiales</taxon>
        <taxon>Pseudonocardiaceae</taxon>
        <taxon>Saccharopolyspora</taxon>
    </lineage>
</organism>
<name>A0A840QFL3_9PSEU</name>
<feature type="domain" description="DUF5753" evidence="1">
    <location>
        <begin position="62"/>
        <end position="235"/>
    </location>
</feature>
<evidence type="ECO:0000313" key="2">
    <source>
        <dbReference type="EMBL" id="MBB5159624.1"/>
    </source>
</evidence>
<dbReference type="AlphaFoldDB" id="A0A840QFL3"/>
<dbReference type="InterPro" id="IPR043917">
    <property type="entry name" value="DUF5753"/>
</dbReference>
<sequence length="245" mass="27285">MQISQYERGERIPTEVRTGVILGALRVSATEQRRILELVRAAKEPNWLTVGVNGVPQQLDILTEHERSAAGITHWEPLVIPGLLQTPDYTRAIKEAGGLRHDEIGVRLIVNAGRRDVITTVSKPADYEAIIGESALLAPIASSAAMASQLRRIICDAERSNVAVRVMPEKISWHPGLSGPFVFFTYSDAPPLVYFEHHSSGAWVSQDYDIEEYDKAIQWMREIALDPAKSVEQIAKIAEIWEVSH</sequence>
<gene>
    <name evidence="2" type="ORF">BJ970_007223</name>
</gene>
<reference evidence="2 3" key="1">
    <citation type="submission" date="2020-08" db="EMBL/GenBank/DDBJ databases">
        <title>Sequencing the genomes of 1000 actinobacteria strains.</title>
        <authorList>
            <person name="Klenk H.-P."/>
        </authorList>
    </citation>
    <scope>NUCLEOTIDE SEQUENCE [LARGE SCALE GENOMIC DNA]</scope>
    <source>
        <strain evidence="2 3">DSM 45584</strain>
    </source>
</reference>
<comment type="caution">
    <text evidence="2">The sequence shown here is derived from an EMBL/GenBank/DDBJ whole genome shotgun (WGS) entry which is preliminary data.</text>
</comment>
<accession>A0A840QFL3</accession>
<keyword evidence="3" id="KW-1185">Reference proteome</keyword>
<dbReference type="EMBL" id="JACHIW010000002">
    <property type="protein sequence ID" value="MBB5159624.1"/>
    <property type="molecule type" value="Genomic_DNA"/>
</dbReference>
<dbReference type="Pfam" id="PF19054">
    <property type="entry name" value="DUF5753"/>
    <property type="match status" value="1"/>
</dbReference>
<evidence type="ECO:0000313" key="3">
    <source>
        <dbReference type="Proteomes" id="UP000584374"/>
    </source>
</evidence>
<protein>
    <recommendedName>
        <fullName evidence="1">DUF5753 domain-containing protein</fullName>
    </recommendedName>
</protein>
<proteinExistence type="predicted"/>
<dbReference type="Proteomes" id="UP000584374">
    <property type="component" value="Unassembled WGS sequence"/>
</dbReference>
<evidence type="ECO:0000259" key="1">
    <source>
        <dbReference type="Pfam" id="PF19054"/>
    </source>
</evidence>